<keyword evidence="1" id="KW-1133">Transmembrane helix</keyword>
<dbReference type="InterPro" id="IPR045584">
    <property type="entry name" value="Pilin-like"/>
</dbReference>
<keyword evidence="1" id="KW-0812">Transmembrane</keyword>
<dbReference type="Gene3D" id="3.30.700.10">
    <property type="entry name" value="Glycoprotein, Type 4 Pilin"/>
    <property type="match status" value="1"/>
</dbReference>
<organism evidence="3 4">
    <name type="scientific">Haloferula helveola</name>
    <dbReference type="NCBI Taxonomy" id="490095"/>
    <lineage>
        <taxon>Bacteria</taxon>
        <taxon>Pseudomonadati</taxon>
        <taxon>Verrucomicrobiota</taxon>
        <taxon>Verrucomicrobiia</taxon>
        <taxon>Verrucomicrobiales</taxon>
        <taxon>Verrucomicrobiaceae</taxon>
        <taxon>Haloferula</taxon>
    </lineage>
</organism>
<evidence type="ECO:0000313" key="4">
    <source>
        <dbReference type="Proteomes" id="UP001374893"/>
    </source>
</evidence>
<feature type="transmembrane region" description="Helical" evidence="1">
    <location>
        <begin position="12"/>
        <end position="30"/>
    </location>
</feature>
<evidence type="ECO:0000256" key="1">
    <source>
        <dbReference type="SAM" id="Phobius"/>
    </source>
</evidence>
<evidence type="ECO:0000259" key="2">
    <source>
        <dbReference type="Pfam" id="PF08334"/>
    </source>
</evidence>
<sequence length="162" mass="18507">MRKTTFRKLAKFAAFAAVFDSFVALGYYSIGQWHGSVHVSTKSSRVDVDFNVLEACLRMYEINAGRYPTTSQGLEALIVEPTDTPQPKRWNKMLDELPYDPWHKHYRYTYLGLGPYPQWELRSAGPDGVFDTDDDLTNFDPKIGLGRDGDVRHVESRRDAGI</sequence>
<name>A0ABM7RF15_9BACT</name>
<feature type="domain" description="Type II secretion system protein GspG C-terminal" evidence="2">
    <location>
        <begin position="42"/>
        <end position="134"/>
    </location>
</feature>
<gene>
    <name evidence="3" type="ORF">HAHE_26730</name>
</gene>
<keyword evidence="4" id="KW-1185">Reference proteome</keyword>
<dbReference type="EMBL" id="AP024702">
    <property type="protein sequence ID" value="BCX48765.1"/>
    <property type="molecule type" value="Genomic_DNA"/>
</dbReference>
<dbReference type="Proteomes" id="UP001374893">
    <property type="component" value="Chromosome"/>
</dbReference>
<proteinExistence type="predicted"/>
<protein>
    <recommendedName>
        <fullName evidence="2">Type II secretion system protein GspG C-terminal domain-containing protein</fullName>
    </recommendedName>
</protein>
<dbReference type="Pfam" id="PF08334">
    <property type="entry name" value="T2SSG"/>
    <property type="match status" value="1"/>
</dbReference>
<dbReference type="SUPFAM" id="SSF54523">
    <property type="entry name" value="Pili subunits"/>
    <property type="match status" value="1"/>
</dbReference>
<dbReference type="InterPro" id="IPR013545">
    <property type="entry name" value="T2SS_protein-GspG_C"/>
</dbReference>
<evidence type="ECO:0000313" key="3">
    <source>
        <dbReference type="EMBL" id="BCX48765.1"/>
    </source>
</evidence>
<dbReference type="RefSeq" id="WP_338685118.1">
    <property type="nucleotide sequence ID" value="NZ_AP024702.1"/>
</dbReference>
<accession>A0ABM7RF15</accession>
<reference evidence="3 4" key="1">
    <citation type="submission" date="2021-06" db="EMBL/GenBank/DDBJ databases">
        <title>Complete genome of Haloferula helveola possessing various polysaccharide degrading enzymes.</title>
        <authorList>
            <person name="Takami H."/>
            <person name="Huang C."/>
            <person name="Hamasaki K."/>
        </authorList>
    </citation>
    <scope>NUCLEOTIDE SEQUENCE [LARGE SCALE GENOMIC DNA]</scope>
    <source>
        <strain evidence="3 4">CN-1</strain>
    </source>
</reference>
<keyword evidence="1" id="KW-0472">Membrane</keyword>